<accession>A0A1G5ZDD0</accession>
<proteinExistence type="predicted"/>
<sequence>MPPSDLISLGQPPATIDWNGSPTTLAVQQRAVMAQTSNGSMILAFQNISEMNNAGKLSLTSGGSQPQFLVAPALALQPTILINNWQADNLNLANISANTNTPIWIAAFGPCLGSPPQTLPTNGDVVPVALYTALKATTDPNWMQLGFQANSGGLCLFAIIGGPQDANGNNAYAIALNSQYGNTGPGTAKPAPPGYYATTSGNSYSYEFNWGSSLLFVYYFGSGSVLADVPKAGDAPPTVTLGSM</sequence>
<name>A0A1G5ZDD0_9HYPH</name>
<dbReference type="OrthoDB" id="8067606at2"/>
<protein>
    <recommendedName>
        <fullName evidence="3">DOMON domain-containing protein</fullName>
    </recommendedName>
</protein>
<evidence type="ECO:0000313" key="1">
    <source>
        <dbReference type="EMBL" id="SDA92602.1"/>
    </source>
</evidence>
<evidence type="ECO:0008006" key="3">
    <source>
        <dbReference type="Google" id="ProtNLM"/>
    </source>
</evidence>
<organism evidence="1 2">
    <name type="scientific">Mesorhizobium qingshengii</name>
    <dbReference type="NCBI Taxonomy" id="1165689"/>
    <lineage>
        <taxon>Bacteria</taxon>
        <taxon>Pseudomonadati</taxon>
        <taxon>Pseudomonadota</taxon>
        <taxon>Alphaproteobacteria</taxon>
        <taxon>Hyphomicrobiales</taxon>
        <taxon>Phyllobacteriaceae</taxon>
        <taxon>Mesorhizobium</taxon>
    </lineage>
</organism>
<reference evidence="1 2" key="1">
    <citation type="submission" date="2016-10" db="EMBL/GenBank/DDBJ databases">
        <authorList>
            <person name="de Groot N.N."/>
        </authorList>
    </citation>
    <scope>NUCLEOTIDE SEQUENCE [LARGE SCALE GENOMIC DNA]</scope>
    <source>
        <strain evidence="1 2">CGMCC 1.12097</strain>
    </source>
</reference>
<dbReference type="AlphaFoldDB" id="A0A1G5ZDD0"/>
<dbReference type="STRING" id="1165689.SAMN02927914_04770"/>
<dbReference type="Proteomes" id="UP000198588">
    <property type="component" value="Unassembled WGS sequence"/>
</dbReference>
<gene>
    <name evidence="1" type="ORF">SAMN02927914_04770</name>
</gene>
<dbReference type="EMBL" id="FMXM01000017">
    <property type="protein sequence ID" value="SDA92602.1"/>
    <property type="molecule type" value="Genomic_DNA"/>
</dbReference>
<dbReference type="RefSeq" id="WP_143019492.1">
    <property type="nucleotide sequence ID" value="NZ_FMXM01000017.1"/>
</dbReference>
<evidence type="ECO:0000313" key="2">
    <source>
        <dbReference type="Proteomes" id="UP000198588"/>
    </source>
</evidence>